<organism evidence="7 8">
    <name type="scientific">Mycobacterium uberis</name>
    <dbReference type="NCBI Taxonomy" id="2162698"/>
    <lineage>
        <taxon>Bacteria</taxon>
        <taxon>Bacillati</taxon>
        <taxon>Actinomycetota</taxon>
        <taxon>Actinomycetes</taxon>
        <taxon>Mycobacteriales</taxon>
        <taxon>Mycobacteriaceae</taxon>
        <taxon>Mycobacterium</taxon>
    </lineage>
</organism>
<keyword evidence="5" id="KW-0449">Lipoprotein</keyword>
<comment type="caution">
    <text evidence="7">The sequence shown here is derived from an EMBL/GenBank/DDBJ whole genome shotgun (WGS) entry which is preliminary data.</text>
</comment>
<reference evidence="7 8" key="1">
    <citation type="submission" date="2018-07" db="EMBL/GenBank/DDBJ databases">
        <title>Whole genome sequence of Mycobacterium uberis.</title>
        <authorList>
            <person name="Benjak A."/>
        </authorList>
    </citation>
    <scope>NUCLEOTIDE SEQUENCE [LARGE SCALE GENOMIC DNA]</scope>
    <source>
        <strain evidence="7 8">Jura</strain>
    </source>
</reference>
<protein>
    <submittedName>
        <fullName evidence="7">Uncharacterized protein</fullName>
    </submittedName>
</protein>
<evidence type="ECO:0000313" key="7">
    <source>
        <dbReference type="EMBL" id="RFD26702.1"/>
    </source>
</evidence>
<evidence type="ECO:0000256" key="2">
    <source>
        <dbReference type="ARBA" id="ARBA00022729"/>
    </source>
</evidence>
<dbReference type="AlphaFoldDB" id="A0A3E1HJR9"/>
<evidence type="ECO:0000256" key="5">
    <source>
        <dbReference type="ARBA" id="ARBA00023288"/>
    </source>
</evidence>
<evidence type="ECO:0000256" key="6">
    <source>
        <dbReference type="ARBA" id="ARBA00044505"/>
    </source>
</evidence>
<name>A0A3E1HJR9_9MYCO</name>
<sequence length="106" mass="11025">MRAGCGKAAKERLNTVVTVTLSNGRVIGLETDGTEHEASGSYAIDDTGMLMVESRKVKNTGEVVVTCQCVSPATWQCVAQDHATGYLDVPPWTVGVIGSGVLSGQG</sequence>
<evidence type="ECO:0000256" key="4">
    <source>
        <dbReference type="ARBA" id="ARBA00023237"/>
    </source>
</evidence>
<keyword evidence="3" id="KW-0472">Membrane</keyword>
<keyword evidence="8" id="KW-1185">Reference proteome</keyword>
<evidence type="ECO:0000256" key="1">
    <source>
        <dbReference type="ARBA" id="ARBA00004442"/>
    </source>
</evidence>
<gene>
    <name evidence="7" type="ORF">MUBE_02175</name>
</gene>
<comment type="similarity">
    <text evidence="6">Belongs to the rhizobiaceae omp10 lipoprotein family.</text>
</comment>
<keyword evidence="4" id="KW-0998">Cell outer membrane</keyword>
<dbReference type="EMBL" id="QAYL01000002">
    <property type="protein sequence ID" value="RFD26702.1"/>
    <property type="molecule type" value="Genomic_DNA"/>
</dbReference>
<dbReference type="Pfam" id="PF26368">
    <property type="entry name" value="OMP10"/>
    <property type="match status" value="1"/>
</dbReference>
<evidence type="ECO:0000313" key="8">
    <source>
        <dbReference type="Proteomes" id="UP000258522"/>
    </source>
</evidence>
<keyword evidence="2" id="KW-0732">Signal</keyword>
<evidence type="ECO:0000256" key="3">
    <source>
        <dbReference type="ARBA" id="ARBA00023136"/>
    </source>
</evidence>
<accession>A0A3E1HJR9</accession>
<comment type="subcellular location">
    <subcellularLocation>
        <location evidence="1">Cell outer membrane</location>
    </subcellularLocation>
</comment>
<dbReference type="InterPro" id="IPR049857">
    <property type="entry name" value="Omp10-like"/>
</dbReference>
<proteinExistence type="inferred from homology"/>
<dbReference type="Proteomes" id="UP000258522">
    <property type="component" value="Unassembled WGS sequence"/>
</dbReference>